<gene>
    <name evidence="2" type="ORF">DVH24_035801</name>
</gene>
<evidence type="ECO:0000256" key="1">
    <source>
        <dbReference type="ARBA" id="ARBA00004479"/>
    </source>
</evidence>
<sequence>MVGAASRCFGGREGAYGRFVVDDLSATHGLQALPLLQGNLVVFKEDEEAAGNDAGVAEGLDVNDLVEDEDEEESSWISEWVLSLATLAFNRKTEGGLTLAKIRKMRMWTYKLQLKDGTTNFDQANRIGEGGFGYVYKAHLLKSERKLMNLVDPRLGSEFNNEEMMATINVAIHYCNSTSKLRATMYVVVSMFEEKATYL</sequence>
<dbReference type="SUPFAM" id="SSF56112">
    <property type="entry name" value="Protein kinase-like (PK-like)"/>
    <property type="match status" value="1"/>
</dbReference>
<dbReference type="PANTHER" id="PTHR48006:SF81">
    <property type="entry name" value="PROTEIN KINASE DOMAIN-CONTAINING PROTEIN"/>
    <property type="match status" value="1"/>
</dbReference>
<evidence type="ECO:0000313" key="3">
    <source>
        <dbReference type="Proteomes" id="UP000290289"/>
    </source>
</evidence>
<comment type="subcellular location">
    <subcellularLocation>
        <location evidence="1">Membrane</location>
        <topology evidence="1">Single-pass type I membrane protein</topology>
    </subcellularLocation>
</comment>
<dbReference type="InterPro" id="IPR051824">
    <property type="entry name" value="LRR_Rcpt-Like_S/T_Kinase"/>
</dbReference>
<name>A0A498JT84_MALDO</name>
<dbReference type="GO" id="GO:0016020">
    <property type="term" value="C:membrane"/>
    <property type="evidence" value="ECO:0007669"/>
    <property type="project" value="UniProtKB-SubCell"/>
</dbReference>
<dbReference type="Proteomes" id="UP000290289">
    <property type="component" value="Chromosome 6"/>
</dbReference>
<comment type="caution">
    <text evidence="2">The sequence shown here is derived from an EMBL/GenBank/DDBJ whole genome shotgun (WGS) entry which is preliminary data.</text>
</comment>
<dbReference type="AlphaFoldDB" id="A0A498JT84"/>
<dbReference type="PANTHER" id="PTHR48006">
    <property type="entry name" value="LEUCINE-RICH REPEAT-CONTAINING PROTEIN DDB_G0281931-RELATED"/>
    <property type="match status" value="1"/>
</dbReference>
<evidence type="ECO:0008006" key="4">
    <source>
        <dbReference type="Google" id="ProtNLM"/>
    </source>
</evidence>
<dbReference type="Gene3D" id="3.30.200.20">
    <property type="entry name" value="Phosphorylase Kinase, domain 1"/>
    <property type="match status" value="1"/>
</dbReference>
<protein>
    <recommendedName>
        <fullName evidence="4">Protein kinase domain-containing protein</fullName>
    </recommendedName>
</protein>
<evidence type="ECO:0000313" key="2">
    <source>
        <dbReference type="EMBL" id="RXH97133.1"/>
    </source>
</evidence>
<organism evidence="2 3">
    <name type="scientific">Malus domestica</name>
    <name type="common">Apple</name>
    <name type="synonym">Pyrus malus</name>
    <dbReference type="NCBI Taxonomy" id="3750"/>
    <lineage>
        <taxon>Eukaryota</taxon>
        <taxon>Viridiplantae</taxon>
        <taxon>Streptophyta</taxon>
        <taxon>Embryophyta</taxon>
        <taxon>Tracheophyta</taxon>
        <taxon>Spermatophyta</taxon>
        <taxon>Magnoliopsida</taxon>
        <taxon>eudicotyledons</taxon>
        <taxon>Gunneridae</taxon>
        <taxon>Pentapetalae</taxon>
        <taxon>rosids</taxon>
        <taxon>fabids</taxon>
        <taxon>Rosales</taxon>
        <taxon>Rosaceae</taxon>
        <taxon>Amygdaloideae</taxon>
        <taxon>Maleae</taxon>
        <taxon>Malus</taxon>
    </lineage>
</organism>
<dbReference type="EMBL" id="RDQH01000332">
    <property type="protein sequence ID" value="RXH97133.1"/>
    <property type="molecule type" value="Genomic_DNA"/>
</dbReference>
<accession>A0A498JT84</accession>
<keyword evidence="3" id="KW-1185">Reference proteome</keyword>
<dbReference type="InterPro" id="IPR011009">
    <property type="entry name" value="Kinase-like_dom_sf"/>
</dbReference>
<reference evidence="2 3" key="1">
    <citation type="submission" date="2018-10" db="EMBL/GenBank/DDBJ databases">
        <title>A high-quality apple genome assembly.</title>
        <authorList>
            <person name="Hu J."/>
        </authorList>
    </citation>
    <scope>NUCLEOTIDE SEQUENCE [LARGE SCALE GENOMIC DNA]</scope>
    <source>
        <strain evidence="3">cv. HFTH1</strain>
        <tissue evidence="2">Young leaf</tissue>
    </source>
</reference>
<proteinExistence type="predicted"/>